<dbReference type="InterPro" id="IPR018319">
    <property type="entry name" value="SelA-like"/>
</dbReference>
<gene>
    <name evidence="5" type="ORF">SAMN04487907_10430</name>
</gene>
<accession>A0A1I1IS88</accession>
<dbReference type="InterPro" id="IPR015424">
    <property type="entry name" value="PyrdxlP-dep_Trfase"/>
</dbReference>
<dbReference type="Gene3D" id="3.40.640.10">
    <property type="entry name" value="Type I PLP-dependent aspartate aminotransferase-like (Major domain)"/>
    <property type="match status" value="1"/>
</dbReference>
<dbReference type="AlphaFoldDB" id="A0A1I1IS88"/>
<dbReference type="SUPFAM" id="SSF53383">
    <property type="entry name" value="PLP-dependent transferases"/>
    <property type="match status" value="1"/>
</dbReference>
<name>A0A1I1IS88_9FLAO</name>
<dbReference type="GO" id="GO:0004125">
    <property type="term" value="F:L-seryl-tRNA(Sec) selenium transferase activity"/>
    <property type="evidence" value="ECO:0007669"/>
    <property type="project" value="TreeGrafter"/>
</dbReference>
<comment type="cofactor">
    <cofactor evidence="1 4">
        <name>pyridoxal 5'-phosphate</name>
        <dbReference type="ChEBI" id="CHEBI:597326"/>
    </cofactor>
</comment>
<keyword evidence="5" id="KW-0808">Transferase</keyword>
<dbReference type="RefSeq" id="WP_092542414.1">
    <property type="nucleotide sequence ID" value="NZ_FOKV01000004.1"/>
</dbReference>
<dbReference type="Proteomes" id="UP000199438">
    <property type="component" value="Unassembled WGS sequence"/>
</dbReference>
<comment type="similarity">
    <text evidence="3">Belongs to the SelA family.</text>
</comment>
<keyword evidence="2 4" id="KW-0663">Pyridoxal phosphate</keyword>
<feature type="modified residue" description="N6-(pyridoxal phosphate)lysine" evidence="4">
    <location>
        <position position="246"/>
    </location>
</feature>
<dbReference type="EMBL" id="FOKV01000004">
    <property type="protein sequence ID" value="SFC38592.1"/>
    <property type="molecule type" value="Genomic_DNA"/>
</dbReference>
<dbReference type="PANTHER" id="PTHR32328">
    <property type="entry name" value="L-SERYL-TRNA(SEC) SELENIUM TRANSFERASE"/>
    <property type="match status" value="1"/>
</dbReference>
<reference evidence="6" key="1">
    <citation type="submission" date="2016-10" db="EMBL/GenBank/DDBJ databases">
        <authorList>
            <person name="Varghese N."/>
            <person name="Submissions S."/>
        </authorList>
    </citation>
    <scope>NUCLEOTIDE SEQUENCE [LARGE SCALE GENOMIC DNA]</scope>
    <source>
        <strain evidence="6">DSM 24499</strain>
    </source>
</reference>
<dbReference type="InterPro" id="IPR015421">
    <property type="entry name" value="PyrdxlP-dep_Trfase_major"/>
</dbReference>
<evidence type="ECO:0000313" key="5">
    <source>
        <dbReference type="EMBL" id="SFC38592.1"/>
    </source>
</evidence>
<protein>
    <submittedName>
        <fullName evidence="5">L-seryl-tRNA(Ser) seleniumtransferase</fullName>
    </submittedName>
</protein>
<sequence length="412" mass="45514">MKRRDILKSIPLVTLAGSIPGSIYKFSAINKSGKAKKSIDYFNELGVDKVINASATMTWLSGSLMLPEVLEAINSTAHDFADMYQLQDKAGIKIAEMLNCEAAMVTSGAACALVLGTAAAITGFDEEKRKLIPNLPGERPEVIMQTNHRYVFDQAITTTGAKIIEVNNEAEMRKAFNKNTVMALFFNAAESWYGVKNIISHEKFVAICKKHNVPSFIDAAADVPPVENLFKYQKMGFDLVTFSGGKMIRGPQSAGLLFGKESLIEAAKLNYSPNEAPIGRPMKVNKEEIFGMYAALKIYLEKDHDKEWQDWMDRTSAISAILNNLEGVKTEVIIPEGPANVFPTLDVTWDTNKIKITGNQLYEKLRAGTPSIVTSKTTRNNKEFINVGVVLLKPEQVSIVANQIKKEIQSKI</sequence>
<dbReference type="Pfam" id="PF03841">
    <property type="entry name" value="SelA"/>
    <property type="match status" value="1"/>
</dbReference>
<evidence type="ECO:0000313" key="6">
    <source>
        <dbReference type="Proteomes" id="UP000199438"/>
    </source>
</evidence>
<evidence type="ECO:0000256" key="1">
    <source>
        <dbReference type="ARBA" id="ARBA00001933"/>
    </source>
</evidence>
<proteinExistence type="inferred from homology"/>
<evidence type="ECO:0000256" key="4">
    <source>
        <dbReference type="PIRSR" id="PIRSR618319-50"/>
    </source>
</evidence>
<evidence type="ECO:0000256" key="3">
    <source>
        <dbReference type="ARBA" id="ARBA00044507"/>
    </source>
</evidence>
<organism evidence="5 6">
    <name type="scientific">Zunongwangia mangrovi</name>
    <dbReference type="NCBI Taxonomy" id="1334022"/>
    <lineage>
        <taxon>Bacteria</taxon>
        <taxon>Pseudomonadati</taxon>
        <taxon>Bacteroidota</taxon>
        <taxon>Flavobacteriia</taxon>
        <taxon>Flavobacteriales</taxon>
        <taxon>Flavobacteriaceae</taxon>
        <taxon>Zunongwangia</taxon>
    </lineage>
</organism>
<dbReference type="STRING" id="1334022.SAMN04487907_10430"/>
<dbReference type="PANTHER" id="PTHR32328:SF0">
    <property type="entry name" value="L-SERYL-TRNA(SEC) SELENIUM TRANSFERASE"/>
    <property type="match status" value="1"/>
</dbReference>
<evidence type="ECO:0000256" key="2">
    <source>
        <dbReference type="ARBA" id="ARBA00022898"/>
    </source>
</evidence>
<keyword evidence="6" id="KW-1185">Reference proteome</keyword>
<dbReference type="OrthoDB" id="9787096at2"/>